<dbReference type="EMBL" id="JAWDGP010007240">
    <property type="protein sequence ID" value="KAK3727427.1"/>
    <property type="molecule type" value="Genomic_DNA"/>
</dbReference>
<comment type="caution">
    <text evidence="1">The sequence shown here is derived from an EMBL/GenBank/DDBJ whole genome shotgun (WGS) entry which is preliminary data.</text>
</comment>
<keyword evidence="2" id="KW-1185">Reference proteome</keyword>
<dbReference type="Proteomes" id="UP001283361">
    <property type="component" value="Unassembled WGS sequence"/>
</dbReference>
<evidence type="ECO:0000313" key="1">
    <source>
        <dbReference type="EMBL" id="KAK3727427.1"/>
    </source>
</evidence>
<evidence type="ECO:0000313" key="2">
    <source>
        <dbReference type="Proteomes" id="UP001283361"/>
    </source>
</evidence>
<proteinExistence type="predicted"/>
<dbReference type="AlphaFoldDB" id="A0AAE1CQ46"/>
<reference evidence="1" key="1">
    <citation type="journal article" date="2023" name="G3 (Bethesda)">
        <title>A reference genome for the long-term kleptoplast-retaining sea slug Elysia crispata morphotype clarki.</title>
        <authorList>
            <person name="Eastman K.E."/>
            <person name="Pendleton A.L."/>
            <person name="Shaikh M.A."/>
            <person name="Suttiyut T."/>
            <person name="Ogas R."/>
            <person name="Tomko P."/>
            <person name="Gavelis G."/>
            <person name="Widhalm J.R."/>
            <person name="Wisecaver J.H."/>
        </authorList>
    </citation>
    <scope>NUCLEOTIDE SEQUENCE</scope>
    <source>
        <strain evidence="1">ECLA1</strain>
    </source>
</reference>
<gene>
    <name evidence="1" type="ORF">RRG08_058844</name>
</gene>
<sequence>MRYNLILESQLPLGHDISANSQIGARPQHGAKNFSQYIQHVCCLAPDVTVILTLYSSYPIPSVAPQFLYATRLLTPSFPLNENLEEPRSLLGSSHFSKHKSLNGR</sequence>
<accession>A0AAE1CQ46</accession>
<protein>
    <submittedName>
        <fullName evidence="1">Uncharacterized protein</fullName>
    </submittedName>
</protein>
<organism evidence="1 2">
    <name type="scientific">Elysia crispata</name>
    <name type="common">lettuce slug</name>
    <dbReference type="NCBI Taxonomy" id="231223"/>
    <lineage>
        <taxon>Eukaryota</taxon>
        <taxon>Metazoa</taxon>
        <taxon>Spiralia</taxon>
        <taxon>Lophotrochozoa</taxon>
        <taxon>Mollusca</taxon>
        <taxon>Gastropoda</taxon>
        <taxon>Heterobranchia</taxon>
        <taxon>Euthyneura</taxon>
        <taxon>Panpulmonata</taxon>
        <taxon>Sacoglossa</taxon>
        <taxon>Placobranchoidea</taxon>
        <taxon>Plakobranchidae</taxon>
        <taxon>Elysia</taxon>
    </lineage>
</organism>
<name>A0AAE1CQ46_9GAST</name>